<dbReference type="AlphaFoldDB" id="A0A150HYQ2"/>
<dbReference type="EMBL" id="JRHX01000030">
    <property type="protein sequence ID" value="KXZ72129.1"/>
    <property type="molecule type" value="Genomic_DNA"/>
</dbReference>
<evidence type="ECO:0000313" key="1">
    <source>
        <dbReference type="EMBL" id="KXZ72129.1"/>
    </source>
</evidence>
<gene>
    <name evidence="1" type="ORF">AVENLUH13518_00740</name>
</gene>
<proteinExistence type="predicted"/>
<comment type="caution">
    <text evidence="1">The sequence shown here is derived from an EMBL/GenBank/DDBJ whole genome shotgun (WGS) entry which is preliminary data.</text>
</comment>
<evidence type="ECO:0000313" key="2">
    <source>
        <dbReference type="Proteomes" id="UP000075544"/>
    </source>
</evidence>
<evidence type="ECO:0008006" key="3">
    <source>
        <dbReference type="Google" id="ProtNLM"/>
    </source>
</evidence>
<reference evidence="1 2" key="1">
    <citation type="journal article" date="2016" name="Sci. Rep.">
        <title>Genomic and phenotypic characterization of the species Acinetobacter venetianus.</title>
        <authorList>
            <person name="Fondi M."/>
            <person name="Maida I."/>
            <person name="Perrin E."/>
            <person name="Orlandini V."/>
            <person name="La Torre L."/>
            <person name="Bosi E."/>
            <person name="Negroni A."/>
            <person name="Zanaroli G."/>
            <person name="Fava F."/>
            <person name="Decorosi F."/>
            <person name="Giovannetti L."/>
            <person name="Viti C."/>
            <person name="Vaneechoutte M."/>
            <person name="Dijkshoorn L."/>
            <person name="Fani R."/>
        </authorList>
    </citation>
    <scope>NUCLEOTIDE SEQUENCE [LARGE SCALE GENOMIC DNA]</scope>
    <source>
        <strain evidence="1 2">LUH13518</strain>
    </source>
</reference>
<dbReference type="RefSeq" id="WP_061524047.1">
    <property type="nucleotide sequence ID" value="NZ_JRHX01000030.1"/>
</dbReference>
<organism evidence="1 2">
    <name type="scientific">Acinetobacter venetianus</name>
    <dbReference type="NCBI Taxonomy" id="52133"/>
    <lineage>
        <taxon>Bacteria</taxon>
        <taxon>Pseudomonadati</taxon>
        <taxon>Pseudomonadota</taxon>
        <taxon>Gammaproteobacteria</taxon>
        <taxon>Moraxellales</taxon>
        <taxon>Moraxellaceae</taxon>
        <taxon>Acinetobacter</taxon>
    </lineage>
</organism>
<dbReference type="Proteomes" id="UP000075544">
    <property type="component" value="Unassembled WGS sequence"/>
</dbReference>
<dbReference type="PATRIC" id="fig|52133.19.peg.762"/>
<protein>
    <recommendedName>
        <fullName evidence="3">Lipoprotein</fullName>
    </recommendedName>
</protein>
<sequence>MKKIIFLGLIIALVGCSKNPKPVDQTAVKKYCESLDSLSNSAMTARQKGIALAEVLKVTDTVEGTVEQKKYVEEIIKQAFGETRFASAEFQEKAIVDFRNKIYLDCLNKYS</sequence>
<accession>A0A150HYQ2</accession>
<dbReference type="PROSITE" id="PS51257">
    <property type="entry name" value="PROKAR_LIPOPROTEIN"/>
    <property type="match status" value="1"/>
</dbReference>
<name>A0A150HYQ2_9GAMM</name>